<evidence type="ECO:0000313" key="2">
    <source>
        <dbReference type="Proteomes" id="UP001060085"/>
    </source>
</evidence>
<keyword evidence="2" id="KW-1185">Reference proteome</keyword>
<reference evidence="2" key="1">
    <citation type="journal article" date="2023" name="Nat. Plants">
        <title>Single-cell RNA sequencing provides a high-resolution roadmap for understanding the multicellular compartmentation of specialized metabolism.</title>
        <authorList>
            <person name="Sun S."/>
            <person name="Shen X."/>
            <person name="Li Y."/>
            <person name="Li Y."/>
            <person name="Wang S."/>
            <person name="Li R."/>
            <person name="Zhang H."/>
            <person name="Shen G."/>
            <person name="Guo B."/>
            <person name="Wei J."/>
            <person name="Xu J."/>
            <person name="St-Pierre B."/>
            <person name="Chen S."/>
            <person name="Sun C."/>
        </authorList>
    </citation>
    <scope>NUCLEOTIDE SEQUENCE [LARGE SCALE GENOMIC DNA]</scope>
</reference>
<dbReference type="Proteomes" id="UP001060085">
    <property type="component" value="Linkage Group LG03"/>
</dbReference>
<protein>
    <submittedName>
        <fullName evidence="1">Uncharacterized protein</fullName>
    </submittedName>
</protein>
<name>A0ACC0BMF0_CATRO</name>
<dbReference type="EMBL" id="CM044703">
    <property type="protein sequence ID" value="KAI5673850.1"/>
    <property type="molecule type" value="Genomic_DNA"/>
</dbReference>
<sequence length="209" mass="24500">MEATHPVRVVLYWNSEYARDMYGPYFIGAAKKTWTFTRMVTHDEIVRKILKHQGMDPNLWRVRMTIRVPSFYEDMDNNDEMRYLWTIRPNISKEDAEEDDDENNDAHEDYDVSSESNNGNNPDDEEDDIITLVNPLSSTTVNQWQSSQWFSNAPYNYTQSEAFLYMDSGEQIDDLIESGIIRLLDWNDAMTDIQLGMRFVDKIQAISVV</sequence>
<proteinExistence type="predicted"/>
<evidence type="ECO:0000313" key="1">
    <source>
        <dbReference type="EMBL" id="KAI5673850.1"/>
    </source>
</evidence>
<organism evidence="1 2">
    <name type="scientific">Catharanthus roseus</name>
    <name type="common">Madagascar periwinkle</name>
    <name type="synonym">Vinca rosea</name>
    <dbReference type="NCBI Taxonomy" id="4058"/>
    <lineage>
        <taxon>Eukaryota</taxon>
        <taxon>Viridiplantae</taxon>
        <taxon>Streptophyta</taxon>
        <taxon>Embryophyta</taxon>
        <taxon>Tracheophyta</taxon>
        <taxon>Spermatophyta</taxon>
        <taxon>Magnoliopsida</taxon>
        <taxon>eudicotyledons</taxon>
        <taxon>Gunneridae</taxon>
        <taxon>Pentapetalae</taxon>
        <taxon>asterids</taxon>
        <taxon>lamiids</taxon>
        <taxon>Gentianales</taxon>
        <taxon>Apocynaceae</taxon>
        <taxon>Rauvolfioideae</taxon>
        <taxon>Vinceae</taxon>
        <taxon>Catharanthinae</taxon>
        <taxon>Catharanthus</taxon>
    </lineage>
</organism>
<accession>A0ACC0BMF0</accession>
<gene>
    <name evidence="1" type="ORF">M9H77_14214</name>
</gene>
<comment type="caution">
    <text evidence="1">The sequence shown here is derived from an EMBL/GenBank/DDBJ whole genome shotgun (WGS) entry which is preliminary data.</text>
</comment>